<proteinExistence type="predicted"/>
<protein>
    <submittedName>
        <fullName evidence="1">GP84</fullName>
    </submittedName>
</protein>
<sequence length="478" mass="53876">MIEETAEPFPYATTLVLKDTVGLERSSTHICKVIQMRHRFRQEDRSNLKIDVLRDEIQVSATDGQSDVLRHMYDQDDVEYLLCVSADESSDAFCSMTVASLHTSHINVYLRKSASVRTTETPHVTLNLFAFPAIVPDIHRIPLRAMDPDKAARTLLPPSHADSVCVAPAKNGDERHSIEVTFRKSQPIWHPGQPEATARGPRFTTTVITATLDPATKNALMSRDRNGHHGFIKMVNRSHDSCRISKAFLSSDTLCVYVSSTAVQKYVPRELELTVSLYHAPTNLPYLSGSMTPYFIQDAMTGHLIVTAPVDIEIPFDTAYELNVQRKHYGRHLGLFVPWHRPDGLQVTVGTWHPREWLTVRLYASRCGVRLQRGDGLGKVYFVPTAVTRDRVYREPQYGSTIRSILTGFDDENLRLAGLKIPTRNLPSLLLPGKKTRAQIDDYDAMGVDYPWYENLKQGIPYIVTARFYGSDPAPKSV</sequence>
<reference evidence="1 2" key="1">
    <citation type="submission" date="2013-09" db="EMBL/GenBank/DDBJ databases">
        <authorList>
            <person name="Sundararajan A."/>
        </authorList>
    </citation>
    <scope>NUCLEOTIDE SEQUENCE [LARGE SCALE GENOMIC DNA]</scope>
    <source>
        <strain evidence="1">CIDMTR</strain>
    </source>
</reference>
<dbReference type="Pfam" id="PF06284">
    <property type="entry name" value="Cytomega_UL84"/>
    <property type="match status" value="1"/>
</dbReference>
<dbReference type="EMBL" id="HG531783">
    <property type="protein sequence ID" value="CDI95420.1"/>
    <property type="molecule type" value="Genomic_DNA"/>
</dbReference>
<name>U6H6E6_9BETA</name>
<organism evidence="1 2">
    <name type="scientific">Caviid herpesvirus 2 str. CIDMTR</name>
    <dbReference type="NCBI Taxonomy" id="1415526"/>
    <lineage>
        <taxon>Viruses</taxon>
        <taxon>Duplodnaviria</taxon>
        <taxon>Heunggongvirae</taxon>
        <taxon>Peploviricota</taxon>
        <taxon>Herviviricetes</taxon>
        <taxon>Herpesvirales</taxon>
        <taxon>Orthoherpesviridae</taxon>
        <taxon>Betaherpesvirinae</taxon>
        <taxon>Quwivirus</taxon>
        <taxon>Quwivirus caviidbeta2</taxon>
    </lineage>
</organism>
<dbReference type="Proteomes" id="UP000163196">
    <property type="component" value="Genome"/>
</dbReference>
<dbReference type="InterPro" id="IPR010436">
    <property type="entry name" value="Herpes_UL84"/>
</dbReference>
<evidence type="ECO:0000313" key="1">
    <source>
        <dbReference type="EMBL" id="CDI95420.1"/>
    </source>
</evidence>
<reference evidence="1 2" key="2">
    <citation type="submission" date="2013-11" db="EMBL/GenBank/DDBJ databases">
        <title>Genome sequence of a novel, newly isolated strain of guinea pig cytomegalovirus: CIDMTR strain.</title>
        <authorList>
            <person name="Schleiss M.R."/>
            <person name="Hernandez-Alvarado N."/>
            <person name="Ramaraj T."/>
            <person name="Crow J.A."/>
        </authorList>
    </citation>
    <scope>NUCLEOTIDE SEQUENCE [LARGE SCALE GENOMIC DNA]</scope>
    <source>
        <strain evidence="1">CIDMTR</strain>
    </source>
</reference>
<evidence type="ECO:0000313" key="2">
    <source>
        <dbReference type="Proteomes" id="UP000163196"/>
    </source>
</evidence>
<accession>U6H6E6</accession>